<dbReference type="EMBL" id="LBXL01000062">
    <property type="protein sequence ID" value="KKR27908.1"/>
    <property type="molecule type" value="Genomic_DNA"/>
</dbReference>
<evidence type="ECO:0000313" key="1">
    <source>
        <dbReference type="EMBL" id="KKR27908.1"/>
    </source>
</evidence>
<dbReference type="Proteomes" id="UP000034793">
    <property type="component" value="Unassembled WGS sequence"/>
</dbReference>
<organism evidence="1 2">
    <name type="scientific">Candidatus Woesebacteria bacterium GW2011_GWA1_39_8</name>
    <dbReference type="NCBI Taxonomy" id="1618552"/>
    <lineage>
        <taxon>Bacteria</taxon>
        <taxon>Candidatus Woeseibacteriota</taxon>
    </lineage>
</organism>
<evidence type="ECO:0000313" key="2">
    <source>
        <dbReference type="Proteomes" id="UP000034793"/>
    </source>
</evidence>
<name>A0A0G0PJ04_9BACT</name>
<dbReference type="AlphaFoldDB" id="A0A0G0PJ04"/>
<comment type="caution">
    <text evidence="1">The sequence shown here is derived from an EMBL/GenBank/DDBJ whole genome shotgun (WGS) entry which is preliminary data.</text>
</comment>
<protein>
    <submittedName>
        <fullName evidence="1">Uncharacterized protein</fullName>
    </submittedName>
</protein>
<gene>
    <name evidence="1" type="ORF">UT61_C0062G0008</name>
</gene>
<sequence length="117" mass="13646">MTYINEIFNKKELKVNKSLYEITVKEDGKVIYKSKGYAGVVCNVEEYKGIDIALDIEGRTQRIVYGHPLISLFAFDQLRQEMTKFVQQVVELLMLKAKQFPGFGEKIQDYFRKRAVN</sequence>
<proteinExistence type="predicted"/>
<reference evidence="1 2" key="1">
    <citation type="journal article" date="2015" name="Nature">
        <title>rRNA introns, odd ribosomes, and small enigmatic genomes across a large radiation of phyla.</title>
        <authorList>
            <person name="Brown C.T."/>
            <person name="Hug L.A."/>
            <person name="Thomas B.C."/>
            <person name="Sharon I."/>
            <person name="Castelle C.J."/>
            <person name="Singh A."/>
            <person name="Wilkins M.J."/>
            <person name="Williams K.H."/>
            <person name="Banfield J.F."/>
        </authorList>
    </citation>
    <scope>NUCLEOTIDE SEQUENCE [LARGE SCALE GENOMIC DNA]</scope>
</reference>
<accession>A0A0G0PJ04</accession>